<dbReference type="AlphaFoldDB" id="A0A8H6YSV5"/>
<dbReference type="EMBL" id="JACAZI010000003">
    <property type="protein sequence ID" value="KAF7364559.1"/>
    <property type="molecule type" value="Genomic_DNA"/>
</dbReference>
<sequence>MASSIVFFDIPSSLPDKAWSPNTWKIRYVLNFKGLSYKTVWLEGPEIEPKLREMGAAPTRNKPNGRPHYTLPLIHDLSTGVIIAELSRIAVYLDATYPYTPRLMPKDAVGFHFAFVDTALALLSPIWKYTIPASCAKLNPVSEAYFRPTREATFGVR</sequence>
<evidence type="ECO:0000313" key="3">
    <source>
        <dbReference type="Proteomes" id="UP000620124"/>
    </source>
</evidence>
<keyword evidence="3" id="KW-1185">Reference proteome</keyword>
<protein>
    <submittedName>
        <fullName evidence="2">Glutathione S-transferase-like protein ustS</fullName>
    </submittedName>
</protein>
<reference evidence="2" key="1">
    <citation type="submission" date="2020-05" db="EMBL/GenBank/DDBJ databases">
        <title>Mycena genomes resolve the evolution of fungal bioluminescence.</title>
        <authorList>
            <person name="Tsai I.J."/>
        </authorList>
    </citation>
    <scope>NUCLEOTIDE SEQUENCE</scope>
    <source>
        <strain evidence="2">CCC161011</strain>
    </source>
</reference>
<accession>A0A8H6YSV5</accession>
<dbReference type="Pfam" id="PF13409">
    <property type="entry name" value="GST_N_2"/>
    <property type="match status" value="1"/>
</dbReference>
<evidence type="ECO:0000259" key="1">
    <source>
        <dbReference type="PROSITE" id="PS50404"/>
    </source>
</evidence>
<dbReference type="Gene3D" id="1.20.1050.10">
    <property type="match status" value="1"/>
</dbReference>
<dbReference type="Gene3D" id="3.40.30.10">
    <property type="entry name" value="Glutaredoxin"/>
    <property type="match status" value="1"/>
</dbReference>
<gene>
    <name evidence="2" type="ORF">MVEN_00324900</name>
</gene>
<feature type="domain" description="GST N-terminal" evidence="1">
    <location>
        <begin position="10"/>
        <end position="101"/>
    </location>
</feature>
<dbReference type="PROSITE" id="PS50404">
    <property type="entry name" value="GST_NTER"/>
    <property type="match status" value="1"/>
</dbReference>
<dbReference type="OrthoDB" id="4951845at2759"/>
<name>A0A8H6YSV5_9AGAR</name>
<dbReference type="Pfam" id="PF22041">
    <property type="entry name" value="GST_C_7"/>
    <property type="match status" value="1"/>
</dbReference>
<dbReference type="GO" id="GO:0016740">
    <property type="term" value="F:transferase activity"/>
    <property type="evidence" value="ECO:0007669"/>
    <property type="project" value="UniProtKB-KW"/>
</dbReference>
<evidence type="ECO:0000313" key="2">
    <source>
        <dbReference type="EMBL" id="KAF7364559.1"/>
    </source>
</evidence>
<proteinExistence type="predicted"/>
<dbReference type="SUPFAM" id="SSF52833">
    <property type="entry name" value="Thioredoxin-like"/>
    <property type="match status" value="1"/>
</dbReference>
<dbReference type="Proteomes" id="UP000620124">
    <property type="component" value="Unassembled WGS sequence"/>
</dbReference>
<organism evidence="2 3">
    <name type="scientific">Mycena venus</name>
    <dbReference type="NCBI Taxonomy" id="2733690"/>
    <lineage>
        <taxon>Eukaryota</taxon>
        <taxon>Fungi</taxon>
        <taxon>Dikarya</taxon>
        <taxon>Basidiomycota</taxon>
        <taxon>Agaricomycotina</taxon>
        <taxon>Agaricomycetes</taxon>
        <taxon>Agaricomycetidae</taxon>
        <taxon>Agaricales</taxon>
        <taxon>Marasmiineae</taxon>
        <taxon>Mycenaceae</taxon>
        <taxon>Mycena</taxon>
    </lineage>
</organism>
<keyword evidence="2" id="KW-0808">Transferase</keyword>
<dbReference type="InterPro" id="IPR036249">
    <property type="entry name" value="Thioredoxin-like_sf"/>
</dbReference>
<comment type="caution">
    <text evidence="2">The sequence shown here is derived from an EMBL/GenBank/DDBJ whole genome shotgun (WGS) entry which is preliminary data.</text>
</comment>
<dbReference type="InterPro" id="IPR054416">
    <property type="entry name" value="GST_UstS-like_C"/>
</dbReference>
<dbReference type="InterPro" id="IPR004045">
    <property type="entry name" value="Glutathione_S-Trfase_N"/>
</dbReference>